<dbReference type="Pfam" id="PF26596">
    <property type="entry name" value="PEF-CTERM_ARCH"/>
    <property type="match status" value="1"/>
</dbReference>
<comment type="caution">
    <text evidence="3">The sequence shown here is derived from an EMBL/GenBank/DDBJ whole genome shotgun (WGS) entry which is preliminary data.</text>
</comment>
<keyword evidence="1" id="KW-1133">Transmembrane helix</keyword>
<feature type="domain" description="PEF-CTERM protein sorting" evidence="2">
    <location>
        <begin position="317"/>
        <end position="341"/>
    </location>
</feature>
<sequence length="343" mass="37645">MRCKIMTLLIVLALFTGIASAYDTNDLNSNGPEPLIKVAAATGESIVDNLDGTYTYTQTVDESSTAPHYTAPANGGGFGIYSWMDQDYGWMHTLDPTIYADPNLTINSVQIVIRAWDVDAEPEHGLEGEYDHVTADGVDMNPVYLQGTDDTWSTTTFDVNPSLLLNDGALDMWIDIDMYDTDSWATTLEYSKLIVTYSTDGSNHIPYEPVVEKSPAYCVDTNDNLVVDVTGPNPADPDEDAVTYKYRWYVDVGTGGYLDDDFALGIDHTGNTVPAADTSVGEKWMVQVTPVDAYGAQGPMVEVEFETIVRECGEEEIPEFPTLVLPIAAIIGIALVFQRRKNE</sequence>
<proteinExistence type="predicted"/>
<evidence type="ECO:0000313" key="4">
    <source>
        <dbReference type="Proteomes" id="UP000199259"/>
    </source>
</evidence>
<evidence type="ECO:0000256" key="1">
    <source>
        <dbReference type="SAM" id="Phobius"/>
    </source>
</evidence>
<evidence type="ECO:0000259" key="2">
    <source>
        <dbReference type="Pfam" id="PF26596"/>
    </source>
</evidence>
<gene>
    <name evidence="3" type="ORF">SAMN04488589_1271</name>
</gene>
<dbReference type="InterPro" id="IPR017474">
    <property type="entry name" value="PEF_CTERM_C"/>
</dbReference>
<protein>
    <submittedName>
        <fullName evidence="3">PEF-CTERM protein sorting domain-containing protein</fullName>
    </submittedName>
</protein>
<keyword evidence="4" id="KW-1185">Reference proteome</keyword>
<feature type="transmembrane region" description="Helical" evidence="1">
    <location>
        <begin position="320"/>
        <end position="337"/>
    </location>
</feature>
<name>A0A7Z7AYM3_9EURY</name>
<keyword evidence="1" id="KW-0472">Membrane</keyword>
<keyword evidence="1" id="KW-0812">Transmembrane</keyword>
<dbReference type="Proteomes" id="UP000199259">
    <property type="component" value="Unassembled WGS sequence"/>
</dbReference>
<dbReference type="EMBL" id="FNCA01000003">
    <property type="protein sequence ID" value="SDF73243.1"/>
    <property type="molecule type" value="Genomic_DNA"/>
</dbReference>
<dbReference type="NCBIfam" id="TIGR03024">
    <property type="entry name" value="arch_PEF_CTERM"/>
    <property type="match status" value="1"/>
</dbReference>
<evidence type="ECO:0000313" key="3">
    <source>
        <dbReference type="EMBL" id="SDF73243.1"/>
    </source>
</evidence>
<accession>A0A7Z7AYM3</accession>
<dbReference type="AlphaFoldDB" id="A0A7Z7AYM3"/>
<organism evidence="3 4">
    <name type="scientific">Methanolobus vulcani</name>
    <dbReference type="NCBI Taxonomy" id="38026"/>
    <lineage>
        <taxon>Archaea</taxon>
        <taxon>Methanobacteriati</taxon>
        <taxon>Methanobacteriota</taxon>
        <taxon>Stenosarchaea group</taxon>
        <taxon>Methanomicrobia</taxon>
        <taxon>Methanosarcinales</taxon>
        <taxon>Methanosarcinaceae</taxon>
        <taxon>Methanolobus</taxon>
    </lineage>
</organism>
<dbReference type="OrthoDB" id="125883at2157"/>
<dbReference type="RefSeq" id="WP_091709615.1">
    <property type="nucleotide sequence ID" value="NZ_FNCA01000003.1"/>
</dbReference>
<reference evidence="3 4" key="1">
    <citation type="submission" date="2016-10" db="EMBL/GenBank/DDBJ databases">
        <authorList>
            <person name="Varghese N."/>
            <person name="Submissions S."/>
        </authorList>
    </citation>
    <scope>NUCLEOTIDE SEQUENCE [LARGE SCALE GENOMIC DNA]</scope>
    <source>
        <strain evidence="3 4">PL 12/M</strain>
    </source>
</reference>